<feature type="compositionally biased region" description="Polar residues" evidence="20">
    <location>
        <begin position="923"/>
        <end position="946"/>
    </location>
</feature>
<dbReference type="PROSITE" id="PS50172">
    <property type="entry name" value="BRCT"/>
    <property type="match status" value="1"/>
</dbReference>
<feature type="region of interest" description="Disordered" evidence="20">
    <location>
        <begin position="708"/>
        <end position="730"/>
    </location>
</feature>
<dbReference type="GO" id="GO:0009898">
    <property type="term" value="C:cytoplasmic side of plasma membrane"/>
    <property type="evidence" value="ECO:0007669"/>
    <property type="project" value="TreeGrafter"/>
</dbReference>
<keyword evidence="14" id="KW-0472">Membrane</keyword>
<dbReference type="InterPro" id="IPR045851">
    <property type="entry name" value="AMP-bd_C_sf"/>
</dbReference>
<dbReference type="EMBL" id="JAESVG020000001">
    <property type="protein sequence ID" value="KAG8630941.1"/>
    <property type="molecule type" value="Genomic_DNA"/>
</dbReference>
<dbReference type="GO" id="GO:0005778">
    <property type="term" value="C:peroxisomal membrane"/>
    <property type="evidence" value="ECO:0007669"/>
    <property type="project" value="UniProtKB-SubCell"/>
</dbReference>
<keyword evidence="13" id="KW-0445">Lipid transport</keyword>
<evidence type="ECO:0000256" key="10">
    <source>
        <dbReference type="ARBA" id="ARBA00022741"/>
    </source>
</evidence>
<dbReference type="InterPro" id="IPR042099">
    <property type="entry name" value="ANL_N_sf"/>
</dbReference>
<dbReference type="SUPFAM" id="SSF52113">
    <property type="entry name" value="BRCT domain"/>
    <property type="match status" value="1"/>
</dbReference>
<accession>A0A8K0L6P7</accession>
<feature type="compositionally biased region" description="Polar residues" evidence="20">
    <location>
        <begin position="381"/>
        <end position="393"/>
    </location>
</feature>
<dbReference type="Pfam" id="PF13193">
    <property type="entry name" value="AMP-binding_C"/>
    <property type="match status" value="1"/>
</dbReference>
<feature type="region of interest" description="Disordered" evidence="20">
    <location>
        <begin position="1058"/>
        <end position="1135"/>
    </location>
</feature>
<evidence type="ECO:0000256" key="8">
    <source>
        <dbReference type="ARBA" id="ARBA00022677"/>
    </source>
</evidence>
<dbReference type="InterPro" id="IPR000873">
    <property type="entry name" value="AMP-dep_synth/lig_dom"/>
</dbReference>
<feature type="region of interest" description="Disordered" evidence="20">
    <location>
        <begin position="332"/>
        <end position="396"/>
    </location>
</feature>
<proteinExistence type="inferred from homology"/>
<organism evidence="22 23">
    <name type="scientific">Elsinoe batatas</name>
    <dbReference type="NCBI Taxonomy" id="2601811"/>
    <lineage>
        <taxon>Eukaryota</taxon>
        <taxon>Fungi</taxon>
        <taxon>Dikarya</taxon>
        <taxon>Ascomycota</taxon>
        <taxon>Pezizomycotina</taxon>
        <taxon>Dothideomycetes</taxon>
        <taxon>Dothideomycetidae</taxon>
        <taxon>Myriangiales</taxon>
        <taxon>Elsinoaceae</taxon>
        <taxon>Elsinoe</taxon>
    </lineage>
</organism>
<evidence type="ECO:0000256" key="12">
    <source>
        <dbReference type="ARBA" id="ARBA00022989"/>
    </source>
</evidence>
<evidence type="ECO:0000313" key="23">
    <source>
        <dbReference type="Proteomes" id="UP000809789"/>
    </source>
</evidence>
<comment type="subcellular location">
    <subcellularLocation>
        <location evidence="3">Cell membrane</location>
        <topology evidence="3">Multi-pass membrane protein</topology>
    </subcellularLocation>
    <subcellularLocation>
        <location evidence="1">Lipid droplet</location>
    </subcellularLocation>
    <subcellularLocation>
        <location evidence="2">Peroxisome membrane</location>
        <topology evidence="2">Multi-pass membrane protein</topology>
    </subcellularLocation>
</comment>
<evidence type="ECO:0000256" key="4">
    <source>
        <dbReference type="ARBA" id="ARBA00006432"/>
    </source>
</evidence>
<evidence type="ECO:0000256" key="11">
    <source>
        <dbReference type="ARBA" id="ARBA00022840"/>
    </source>
</evidence>
<feature type="region of interest" description="Disordered" evidence="20">
    <location>
        <begin position="907"/>
        <end position="950"/>
    </location>
</feature>
<dbReference type="GO" id="GO:0044539">
    <property type="term" value="P:long-chain fatty acid import into cell"/>
    <property type="evidence" value="ECO:0007669"/>
    <property type="project" value="TreeGrafter"/>
</dbReference>
<feature type="compositionally biased region" description="Basic and acidic residues" evidence="20">
    <location>
        <begin position="15"/>
        <end position="24"/>
    </location>
</feature>
<evidence type="ECO:0000259" key="21">
    <source>
        <dbReference type="PROSITE" id="PS50172"/>
    </source>
</evidence>
<feature type="region of interest" description="Disordered" evidence="20">
    <location>
        <begin position="468"/>
        <end position="489"/>
    </location>
</feature>
<feature type="region of interest" description="Disordered" evidence="20">
    <location>
        <begin position="772"/>
        <end position="812"/>
    </location>
</feature>
<dbReference type="FunFam" id="3.40.50.12780:FF:000019">
    <property type="entry name" value="Long-chain fatty acid transporter"/>
    <property type="match status" value="1"/>
</dbReference>
<feature type="compositionally biased region" description="Polar residues" evidence="20">
    <location>
        <begin position="62"/>
        <end position="78"/>
    </location>
</feature>
<evidence type="ECO:0000256" key="16">
    <source>
        <dbReference type="ARBA" id="ARBA00051585"/>
    </source>
</evidence>
<dbReference type="OrthoDB" id="10253869at2759"/>
<dbReference type="CDD" id="cd17716">
    <property type="entry name" value="BRCT_microcephalin_rpt1"/>
    <property type="match status" value="1"/>
</dbReference>
<evidence type="ECO:0000256" key="1">
    <source>
        <dbReference type="ARBA" id="ARBA00004502"/>
    </source>
</evidence>
<feature type="compositionally biased region" description="Acidic residues" evidence="20">
    <location>
        <begin position="475"/>
        <end position="485"/>
    </location>
</feature>
<keyword evidence="23" id="KW-1185">Reference proteome</keyword>
<dbReference type="GO" id="GO:0005324">
    <property type="term" value="F:long-chain fatty acid transmembrane transporter activity"/>
    <property type="evidence" value="ECO:0007669"/>
    <property type="project" value="TreeGrafter"/>
</dbReference>
<keyword evidence="5" id="KW-0813">Transport</keyword>
<evidence type="ECO:0000256" key="2">
    <source>
        <dbReference type="ARBA" id="ARBA00004585"/>
    </source>
</evidence>
<reference evidence="22" key="1">
    <citation type="submission" date="2021-07" db="EMBL/GenBank/DDBJ databases">
        <title>Elsinoe batatas strain:CRI-CJ2 Genome sequencing and assembly.</title>
        <authorList>
            <person name="Huang L."/>
        </authorList>
    </citation>
    <scope>NUCLEOTIDE SEQUENCE</scope>
    <source>
        <strain evidence="22">CRI-CJ2</strain>
    </source>
</reference>
<keyword evidence="15" id="KW-0576">Peroxisome</keyword>
<dbReference type="InterPro" id="IPR025110">
    <property type="entry name" value="AMP-bd_C"/>
</dbReference>
<dbReference type="GO" id="GO:0005524">
    <property type="term" value="F:ATP binding"/>
    <property type="evidence" value="ECO:0007669"/>
    <property type="project" value="UniProtKB-KW"/>
</dbReference>
<feature type="domain" description="BRCT" evidence="21">
    <location>
        <begin position="951"/>
        <end position="1047"/>
    </location>
</feature>
<keyword evidence="9" id="KW-0812">Transmembrane</keyword>
<gene>
    <name evidence="22" type="ORF">KVT40_000081</name>
</gene>
<evidence type="ECO:0000256" key="5">
    <source>
        <dbReference type="ARBA" id="ARBA00022448"/>
    </source>
</evidence>
<feature type="compositionally biased region" description="Polar residues" evidence="20">
    <location>
        <begin position="1073"/>
        <end position="1088"/>
    </location>
</feature>
<protein>
    <recommendedName>
        <fullName evidence="18">Very long-chain fatty acid transport protein</fullName>
    </recommendedName>
    <alternativeName>
        <fullName evidence="19">Very-long-chain acyl-CoA synthetase</fullName>
    </alternativeName>
</protein>
<evidence type="ECO:0000256" key="3">
    <source>
        <dbReference type="ARBA" id="ARBA00004651"/>
    </source>
</evidence>
<keyword evidence="10" id="KW-0547">Nucleotide-binding</keyword>
<evidence type="ECO:0000256" key="14">
    <source>
        <dbReference type="ARBA" id="ARBA00023136"/>
    </source>
</evidence>
<feature type="compositionally biased region" description="Polar residues" evidence="20">
    <location>
        <begin position="786"/>
        <end position="812"/>
    </location>
</feature>
<feature type="compositionally biased region" description="Basic and acidic residues" evidence="20">
    <location>
        <begin position="145"/>
        <end position="155"/>
    </location>
</feature>
<evidence type="ECO:0000256" key="20">
    <source>
        <dbReference type="SAM" id="MobiDB-lite"/>
    </source>
</evidence>
<dbReference type="PANTHER" id="PTHR43107:SF15">
    <property type="entry name" value="FATTY ACID TRANSPORT PROTEIN 3, ISOFORM A"/>
    <property type="match status" value="1"/>
</dbReference>
<dbReference type="InterPro" id="IPR001357">
    <property type="entry name" value="BRCT_dom"/>
</dbReference>
<dbReference type="Gene3D" id="3.40.50.12780">
    <property type="entry name" value="N-terminal domain of ligase-like"/>
    <property type="match status" value="1"/>
</dbReference>
<comment type="caution">
    <text evidence="22">The sequence shown here is derived from an EMBL/GenBank/DDBJ whole genome shotgun (WGS) entry which is preliminary data.</text>
</comment>
<comment type="similarity">
    <text evidence="4">Belongs to the ATP-dependent AMP-binding enzyme family.</text>
</comment>
<dbReference type="GO" id="GO:0005811">
    <property type="term" value="C:lipid droplet"/>
    <property type="evidence" value="ECO:0007669"/>
    <property type="project" value="UniProtKB-SubCell"/>
</dbReference>
<keyword evidence="8" id="KW-0551">Lipid droplet</keyword>
<evidence type="ECO:0000256" key="17">
    <source>
        <dbReference type="ARBA" id="ARBA00060276"/>
    </source>
</evidence>
<keyword evidence="7" id="KW-0436">Ligase</keyword>
<name>A0A8K0L6P7_9PEZI</name>
<feature type="compositionally biased region" description="Basic residues" evidence="20">
    <location>
        <begin position="25"/>
        <end position="35"/>
    </location>
</feature>
<feature type="compositionally biased region" description="Low complexity" evidence="20">
    <location>
        <begin position="101"/>
        <end position="110"/>
    </location>
</feature>
<sequence>MPTTRAMAKQAFVTSDDKENEIGHSLRKKPVRRANTKTASAKAKGRKATQQEEAAWPLSPKKVTQTSHARTRQTQSELTGAKITILVDNNNGPVKARRAATRQAAGTQPASAPDFDLEQRSRPQAPKVRQTRKNNAAQGGTKYYDPADVHNEPAAKRLSLQTSPAVDRNCPEDRIATSPSNNGTPGQGTPRRSLAGTPMENKTISMPARHRFAPQYQIDITSTDLDALSDDELCGPKTPLHRFTSKAISPERNACASNIGPEQVHRRSSITLSVNTFKTPQKEMLVYRMGENQPQTTKVPLKPADTSLPRRPMSVTRGSSVAYVFHPLPKASRVHSPLKGPYQWPVTPSDEEDDPIDDDERASVASSRKSSGSRSNAGSRPNTPGSRRSTITPQVRERFTQLFLSGSDEDTEDDDEDESVADYFPHLRQTDASGSVAAAEFEPEAESEESEDDLDADLEDDLVQHNSALTSEEGSLCDESADLSEDTPQLPSGIFESTPSYIAPDVSRLALESSPASEDELAGTPTLTRLSHLTSSSIGSTPRRRVSFNLGGGEISNDLLQTPKSRPRLSNFRTPHMRSALEEFDDASLITPGAEVPYGTLDRERTICIDPSLLSSQDTEPLSPRKDSVQTNECDFDISTKPIPTLQSKTVSGQMAPLIASPKTTRNHEARLSLLLNTDGLVEDDQDDEDTWLADGDTTVLMKRTDTHQEQATVGAEGTGPSDESQVDDSSVVDGSVLHNTTTNHVNFPTALAQSLFDPSFLEEDTTPHYALPTVSSDIRRKSMPMLSSHTPKSNTSRPRTAETNVKSTATPSQFAKLWLDRQDQPSAPPSRRQSMLSVTASASTAQLLPSSLPRAISSLPLRKRASVQSVRDSYVDPATPIMSATAPRPRCYTPSSVVASLKMASAKPTPVPVSPPRKLSSPKKTISPRNVQTPARATPSSTRNGAFTPHPNAPLRGVVAYVEVFTCSALPASASFVTSLQRLGAKTVKTFTDNVTHVVWKDGSPATLAKVKSARREGRDIAIVGSRWVVECDSLGERVDESREEFVVDMDGMIGGQRRRKSLEPKALTALNGPTLTPGRSRSSRMSVASEAWAESPMKGGSHEDHMPFSDDEDEWFEETPVRERSQLDAPGSVPVQRIQRGGVILSLPSTASSHPIKMAVLPAALSLPLAVSSLAYLNAKTNFTQDAGLLKNMVVGAIKTLRACKHGRVNMFYNLEEHALSSKKANHPFLVVPPQLPKDVISSSVEEVKSLKGEEWTYREAYDIVLKYAQWLKEEHGIKKYDIVALDCGNKPVFVFVWFALWSLGARPAFINTSLRGESFLHCVKTSSSKLLIVEDDLKDTLTSEVTSELSKLNVPSVILDSTLHSHVLTLKGHRACDDCRSGIEPTDMAMLIFTSGTTGLPKPAVLTWKRYHGTTHSIYPHLEFRSTERYYTALPLYHSSASMLGLGPVLASGTTLILSPHFSPRTFFPSLVATRATSVQYIGEMCRYLLTSPPTPFDTAHTVERFFGNGIRPDVWLPFKSRFAIPQIAEFYGATESPASTFIKSRNNFGEGAIGRRGLLVSLLTGSQSILVRHDVETGEPVRDATTGLCVRCAPDEPGELLGWVDPANIKEKFAGYWGDEAAGQNKILRDVLKKGDAYFRTGDLIRTDKEGRSFFVDRVGDTFRWKGENVSTGEVEKVLAGAEGVGEVVVYGVQLPGHDGRAGCAAVLFKGEGEVSDATLEKLGAYVKERLPRFAWPLFLRRVKGLDTTGTSKYQKQGLRTQGVDPAKTGSDEVWWLQGGTGGYRRFGDKEWKGVVAGQTRL</sequence>
<dbReference type="Gene3D" id="3.30.300.30">
    <property type="match status" value="1"/>
</dbReference>
<dbReference type="GO" id="GO:0004467">
    <property type="term" value="F:long-chain fatty acid-CoA ligase activity"/>
    <property type="evidence" value="ECO:0007669"/>
    <property type="project" value="TreeGrafter"/>
</dbReference>
<feature type="region of interest" description="Disordered" evidence="20">
    <location>
        <begin position="427"/>
        <end position="454"/>
    </location>
</feature>
<feature type="region of interest" description="Disordered" evidence="20">
    <location>
        <begin position="1"/>
        <end position="198"/>
    </location>
</feature>
<dbReference type="Proteomes" id="UP000809789">
    <property type="component" value="Unassembled WGS sequence"/>
</dbReference>
<dbReference type="PANTHER" id="PTHR43107">
    <property type="entry name" value="LONG-CHAIN FATTY ACID TRANSPORT PROTEIN"/>
    <property type="match status" value="1"/>
</dbReference>
<feature type="region of interest" description="Disordered" evidence="20">
    <location>
        <begin position="292"/>
        <end position="314"/>
    </location>
</feature>
<dbReference type="SUPFAM" id="SSF56801">
    <property type="entry name" value="Acetyl-CoA synthetase-like"/>
    <property type="match status" value="1"/>
</dbReference>
<dbReference type="PROSITE" id="PS00455">
    <property type="entry name" value="AMP_BINDING"/>
    <property type="match status" value="1"/>
</dbReference>
<evidence type="ECO:0000256" key="9">
    <source>
        <dbReference type="ARBA" id="ARBA00022692"/>
    </source>
</evidence>
<dbReference type="Gene3D" id="3.40.50.10190">
    <property type="entry name" value="BRCT domain"/>
    <property type="match status" value="1"/>
</dbReference>
<feature type="compositionally biased region" description="Acidic residues" evidence="20">
    <location>
        <begin position="349"/>
        <end position="360"/>
    </location>
</feature>
<keyword evidence="12" id="KW-1133">Transmembrane helix</keyword>
<dbReference type="Pfam" id="PF00501">
    <property type="entry name" value="AMP-binding"/>
    <property type="match status" value="1"/>
</dbReference>
<dbReference type="InterPro" id="IPR036420">
    <property type="entry name" value="BRCT_dom_sf"/>
</dbReference>
<comment type="function">
    <text evidence="17">Acyl-CoA synthetase required for both the import of long chain fatty acids (LCFAs) (C14-C18) and the activation very long chain fatty acids (VLCFAs) (C20-C26) by esterification of the fatty acids into metabolically active CoA-thioesters for subsequent degradation or incorporation into phospholipids. The transport and fatty acyl-CoA synthetase activities are genetically separable and are thus independent activities. Esterifies VLCFAs in the peroxisome matrix. The VLCFAs are actively transported into peroxisomes by a PXA1-PXA2 heterodimeric transporter in the peroxisomal membrane.</text>
</comment>
<evidence type="ECO:0000256" key="6">
    <source>
        <dbReference type="ARBA" id="ARBA00022475"/>
    </source>
</evidence>
<keyword evidence="6" id="KW-1003">Cell membrane</keyword>
<keyword evidence="11" id="KW-0067">ATP-binding</keyword>
<evidence type="ECO:0000256" key="7">
    <source>
        <dbReference type="ARBA" id="ARBA00022598"/>
    </source>
</evidence>
<evidence type="ECO:0000256" key="15">
    <source>
        <dbReference type="ARBA" id="ARBA00023140"/>
    </source>
</evidence>
<evidence type="ECO:0000256" key="18">
    <source>
        <dbReference type="ARBA" id="ARBA00068795"/>
    </source>
</evidence>
<evidence type="ECO:0000256" key="13">
    <source>
        <dbReference type="ARBA" id="ARBA00023055"/>
    </source>
</evidence>
<evidence type="ECO:0000313" key="22">
    <source>
        <dbReference type="EMBL" id="KAG8630941.1"/>
    </source>
</evidence>
<dbReference type="FunFam" id="3.30.300.30:FF:000020">
    <property type="entry name" value="Long-chain fatty acid transporter"/>
    <property type="match status" value="1"/>
</dbReference>
<feature type="compositionally biased region" description="Low complexity" evidence="20">
    <location>
        <begin position="363"/>
        <end position="380"/>
    </location>
</feature>
<comment type="catalytic activity">
    <reaction evidence="16">
        <text>a very long-chain fatty acid + ATP + CoA = a very long-chain fatty acyl-CoA + AMP + diphosphate</text>
        <dbReference type="Rhea" id="RHEA:54536"/>
        <dbReference type="ChEBI" id="CHEBI:30616"/>
        <dbReference type="ChEBI" id="CHEBI:33019"/>
        <dbReference type="ChEBI" id="CHEBI:57287"/>
        <dbReference type="ChEBI" id="CHEBI:58950"/>
        <dbReference type="ChEBI" id="CHEBI:138261"/>
        <dbReference type="ChEBI" id="CHEBI:456215"/>
    </reaction>
</comment>
<feature type="compositionally biased region" description="Acidic residues" evidence="20">
    <location>
        <begin position="441"/>
        <end position="454"/>
    </location>
</feature>
<dbReference type="InterPro" id="IPR020845">
    <property type="entry name" value="AMP-binding_CS"/>
</dbReference>
<evidence type="ECO:0000256" key="19">
    <source>
        <dbReference type="ARBA" id="ARBA00078285"/>
    </source>
</evidence>